<dbReference type="Proteomes" id="UP000621516">
    <property type="component" value="Unassembled WGS sequence"/>
</dbReference>
<reference evidence="1 2" key="1">
    <citation type="journal article" date="2018" name="J. Microbiol.">
        <title>Aestuariibaculum marinum sp. nov., a marine bacterium isolated from seawater in South Korea.</title>
        <authorList>
            <person name="Choi J."/>
            <person name="Lee D."/>
            <person name="Jang J.H."/>
            <person name="Cha S."/>
            <person name="Seo T."/>
        </authorList>
    </citation>
    <scope>NUCLEOTIDE SEQUENCE [LARGE SCALE GENOMIC DNA]</scope>
    <source>
        <strain evidence="1 2">IP7</strain>
    </source>
</reference>
<dbReference type="EMBL" id="JACVXD010000019">
    <property type="protein sequence ID" value="MBD0825473.1"/>
    <property type="molecule type" value="Genomic_DNA"/>
</dbReference>
<name>A0A8J6PZT8_9FLAO</name>
<proteinExistence type="predicted"/>
<accession>A0A8J6PZT8</accession>
<evidence type="ECO:0000313" key="2">
    <source>
        <dbReference type="Proteomes" id="UP000621516"/>
    </source>
</evidence>
<gene>
    <name evidence="1" type="ORF">ICJ85_15770</name>
</gene>
<comment type="caution">
    <text evidence="1">The sequence shown here is derived from an EMBL/GenBank/DDBJ whole genome shotgun (WGS) entry which is preliminary data.</text>
</comment>
<evidence type="ECO:0000313" key="1">
    <source>
        <dbReference type="EMBL" id="MBD0825473.1"/>
    </source>
</evidence>
<dbReference type="AlphaFoldDB" id="A0A8J6PZT8"/>
<protein>
    <submittedName>
        <fullName evidence="1">Uncharacterized protein</fullName>
    </submittedName>
</protein>
<organism evidence="1 2">
    <name type="scientific">Aestuariibaculum marinum</name>
    <dbReference type="NCBI Taxonomy" id="2683592"/>
    <lineage>
        <taxon>Bacteria</taxon>
        <taxon>Pseudomonadati</taxon>
        <taxon>Bacteroidota</taxon>
        <taxon>Flavobacteriia</taxon>
        <taxon>Flavobacteriales</taxon>
        <taxon>Flavobacteriaceae</taxon>
    </lineage>
</organism>
<sequence>MNALFMSATETKIVVRVKAKDAKFIGSSLGGAYVIIRNNQTDEILAQGKTKGSTGNTDLIMNTPHQRGQAISDSNTAKFVATIDIDEPTFVTVEAFSPITNKQARINASTQLWLIPGKHILADGLIIEIPGFIIDILEPRTHQYIPFASVENKPFKLRANIVMMCGCTIDKEGIWDSEKMEVKAIVKLNGNKLSEVPLNFVSTNLFEAELTLAKKGDYEVIIYAYSSNSGNTGVDKVNYIIY</sequence>
<keyword evidence="2" id="KW-1185">Reference proteome</keyword>